<dbReference type="EC" id="2.7.13.3" evidence="2"/>
<evidence type="ECO:0000259" key="6">
    <source>
        <dbReference type="Pfam" id="PF08447"/>
    </source>
</evidence>
<proteinExistence type="predicted"/>
<evidence type="ECO:0000256" key="4">
    <source>
        <dbReference type="ARBA" id="ARBA00022679"/>
    </source>
</evidence>
<dbReference type="InterPro" id="IPR013655">
    <property type="entry name" value="PAS_fold_3"/>
</dbReference>
<dbReference type="InterPro" id="IPR035965">
    <property type="entry name" value="PAS-like_dom_sf"/>
</dbReference>
<protein>
    <recommendedName>
        <fullName evidence="2">histidine kinase</fullName>
        <ecNumber evidence="2">2.7.13.3</ecNumber>
    </recommendedName>
</protein>
<organism evidence="7 8">
    <name type="scientific">Blastomonas fulva</name>
    <dbReference type="NCBI Taxonomy" id="1550728"/>
    <lineage>
        <taxon>Bacteria</taxon>
        <taxon>Pseudomonadati</taxon>
        <taxon>Pseudomonadota</taxon>
        <taxon>Alphaproteobacteria</taxon>
        <taxon>Sphingomonadales</taxon>
        <taxon>Sphingomonadaceae</taxon>
        <taxon>Blastomonas</taxon>
    </lineage>
</organism>
<keyword evidence="3" id="KW-0597">Phosphoprotein</keyword>
<sequence>MSPGLIEHLPWICALVATLAALELLRRLRKVLRENLALQRDRNRVTLSLDLALSVGRIGNWQFERSETSLHWSDEVFAIHQRDRRRGQPGLQEAICYYHPDDRLKVADAVQRSLDHGEDYDFRARIITDAGEVREVMSRGTCRYGRDGTTIGVIGFIIDLTSGPVGQD</sequence>
<dbReference type="Proteomes" id="UP000258016">
    <property type="component" value="Chromosome"/>
</dbReference>
<gene>
    <name evidence="7" type="ORF">B5J99_17595</name>
</gene>
<keyword evidence="8" id="KW-1185">Reference proteome</keyword>
<dbReference type="Pfam" id="PF08447">
    <property type="entry name" value="PAS_3"/>
    <property type="match status" value="1"/>
</dbReference>
<evidence type="ECO:0000256" key="5">
    <source>
        <dbReference type="ARBA" id="ARBA00022777"/>
    </source>
</evidence>
<dbReference type="SUPFAM" id="SSF55785">
    <property type="entry name" value="PYP-like sensor domain (PAS domain)"/>
    <property type="match status" value="1"/>
</dbReference>
<evidence type="ECO:0000256" key="1">
    <source>
        <dbReference type="ARBA" id="ARBA00000085"/>
    </source>
</evidence>
<dbReference type="PANTHER" id="PTHR43304">
    <property type="entry name" value="PHYTOCHROME-LIKE PROTEIN CPH1"/>
    <property type="match status" value="1"/>
</dbReference>
<evidence type="ECO:0000313" key="7">
    <source>
        <dbReference type="EMBL" id="ASR53047.1"/>
    </source>
</evidence>
<evidence type="ECO:0000256" key="3">
    <source>
        <dbReference type="ARBA" id="ARBA00022553"/>
    </source>
</evidence>
<name>A0ABN5B7V7_9SPHN</name>
<dbReference type="RefSeq" id="WP_117353143.1">
    <property type="nucleotide sequence ID" value="NZ_CP020083.1"/>
</dbReference>
<feature type="domain" description="PAS fold-3" evidence="6">
    <location>
        <begin position="70"/>
        <end position="157"/>
    </location>
</feature>
<dbReference type="PANTHER" id="PTHR43304:SF1">
    <property type="entry name" value="PAC DOMAIN-CONTAINING PROTEIN"/>
    <property type="match status" value="1"/>
</dbReference>
<dbReference type="Gene3D" id="2.10.70.100">
    <property type="match status" value="1"/>
</dbReference>
<evidence type="ECO:0000313" key="8">
    <source>
        <dbReference type="Proteomes" id="UP000258016"/>
    </source>
</evidence>
<accession>A0ABN5B7V7</accession>
<dbReference type="Gene3D" id="3.30.450.20">
    <property type="entry name" value="PAS domain"/>
    <property type="match status" value="1"/>
</dbReference>
<reference evidence="7 8" key="1">
    <citation type="submission" date="2017-03" db="EMBL/GenBank/DDBJ databases">
        <title>Complete genome sequence of Blastomonas fulva degrading microcsystin LR.</title>
        <authorList>
            <person name="Lee H.-g."/>
            <person name="Jin L."/>
            <person name="oh H.-M."/>
        </authorList>
    </citation>
    <scope>NUCLEOTIDE SEQUENCE [LARGE SCALE GENOMIC DNA]</scope>
    <source>
        <strain evidence="7 8">T2</strain>
    </source>
</reference>
<dbReference type="CDD" id="cd00130">
    <property type="entry name" value="PAS"/>
    <property type="match status" value="1"/>
</dbReference>
<dbReference type="InterPro" id="IPR000014">
    <property type="entry name" value="PAS"/>
</dbReference>
<evidence type="ECO:0000256" key="2">
    <source>
        <dbReference type="ARBA" id="ARBA00012438"/>
    </source>
</evidence>
<keyword evidence="4" id="KW-0808">Transferase</keyword>
<comment type="catalytic activity">
    <reaction evidence="1">
        <text>ATP + protein L-histidine = ADP + protein N-phospho-L-histidine.</text>
        <dbReference type="EC" id="2.7.13.3"/>
    </reaction>
</comment>
<dbReference type="EMBL" id="CP020083">
    <property type="protein sequence ID" value="ASR53047.1"/>
    <property type="molecule type" value="Genomic_DNA"/>
</dbReference>
<dbReference type="GeneID" id="303487408"/>
<dbReference type="InterPro" id="IPR052162">
    <property type="entry name" value="Sensor_kinase/Photoreceptor"/>
</dbReference>
<keyword evidence="5" id="KW-0418">Kinase</keyword>